<reference evidence="1 2" key="1">
    <citation type="submission" date="2024-04" db="EMBL/GenBank/DDBJ databases">
        <title>Draft genome sequence of Sessilibacter corallicola NBRC 116591.</title>
        <authorList>
            <person name="Miyakawa T."/>
            <person name="Kusuya Y."/>
            <person name="Miura T."/>
        </authorList>
    </citation>
    <scope>NUCLEOTIDE SEQUENCE [LARGE SCALE GENOMIC DNA]</scope>
    <source>
        <strain evidence="1 2">KU-00831-HH</strain>
    </source>
</reference>
<dbReference type="Pfam" id="PF06258">
    <property type="entry name" value="Mito_fiss_Elm1"/>
    <property type="match status" value="1"/>
</dbReference>
<dbReference type="EMBL" id="BAABWN010000002">
    <property type="protein sequence ID" value="GAA6166814.1"/>
    <property type="molecule type" value="Genomic_DNA"/>
</dbReference>
<accession>A0ABQ0A582</accession>
<keyword evidence="2" id="KW-1185">Reference proteome</keyword>
<evidence type="ECO:0000313" key="1">
    <source>
        <dbReference type="EMBL" id="GAA6166814.1"/>
    </source>
</evidence>
<proteinExistence type="predicted"/>
<gene>
    <name evidence="1" type="ORF">NBRC116591_06240</name>
</gene>
<organism evidence="1 2">
    <name type="scientific">Sessilibacter corallicola</name>
    <dbReference type="NCBI Taxonomy" id="2904075"/>
    <lineage>
        <taxon>Bacteria</taxon>
        <taxon>Pseudomonadati</taxon>
        <taxon>Pseudomonadota</taxon>
        <taxon>Gammaproteobacteria</taxon>
        <taxon>Cellvibrionales</taxon>
        <taxon>Cellvibrionaceae</taxon>
        <taxon>Sessilibacter</taxon>
    </lineage>
</organism>
<name>A0ABQ0A582_9GAMM</name>
<comment type="caution">
    <text evidence="1">The sequence shown here is derived from an EMBL/GenBank/DDBJ whole genome shotgun (WGS) entry which is preliminary data.</text>
</comment>
<protein>
    <submittedName>
        <fullName evidence="1">ELM1/GtrOC1 family putative glycosyltransferase</fullName>
    </submittedName>
</protein>
<dbReference type="RefSeq" id="WP_353301654.1">
    <property type="nucleotide sequence ID" value="NZ_BAABWN010000002.1"/>
</dbReference>
<evidence type="ECO:0000313" key="2">
    <source>
        <dbReference type="Proteomes" id="UP001465153"/>
    </source>
</evidence>
<dbReference type="InterPro" id="IPR009367">
    <property type="entry name" value="Elm1-like"/>
</dbReference>
<dbReference type="Proteomes" id="UP001465153">
    <property type="component" value="Unassembled WGS sequence"/>
</dbReference>
<sequence length="352" mass="39606">MRILIIYDGKPGHLSQSLGLANLIVARTAQTVSIDHLIAKPEIKLLNRLLRRLSVIDHSIITWIVKQAYRADIPKARPDLIVSFGGNVIALNIALRNYWKANNIVIGNCYSIPSQFFDAQITMFGEENHSKNIASFVALSGISRKECLSLGKQLNSKYSNTRHWAMLIGGNGSGYEYTEDDFHHLGRSMAGLSYRYGIKWLVTTSRRTDVIAEIILRKYLTHETTSNVCFYNSGENSCIKSIVGASERIFCTEDSLSMLSESVSLAKPVISVKPEKTSNQGIHRKTVDRMTSIGLIDPIEIHELSTYQPTQFAPEKSYDAHLEDIYQQTKQRVIKANHVRTPAFMEEEITAQ</sequence>